<organism evidence="1">
    <name type="scientific">Thermodesulfovibrio obliviosus</name>
    <dbReference type="NCBI Taxonomy" id="3118332"/>
    <lineage>
        <taxon>Bacteria</taxon>
        <taxon>Pseudomonadati</taxon>
        <taxon>Nitrospirota</taxon>
        <taxon>Thermodesulfovibrionia</taxon>
        <taxon>Thermodesulfovibrionales</taxon>
        <taxon>Thermodesulfovibrionaceae</taxon>
        <taxon>Thermodesulfovibrio</taxon>
    </lineage>
</organism>
<dbReference type="EMBL" id="CP144374">
    <property type="protein sequence ID" value="XCH49282.1"/>
    <property type="molecule type" value="Genomic_DNA"/>
</dbReference>
<dbReference type="Gene3D" id="3.40.50.620">
    <property type="entry name" value="HUPs"/>
    <property type="match status" value="1"/>
</dbReference>
<proteinExistence type="predicted"/>
<evidence type="ECO:0008006" key="2">
    <source>
        <dbReference type="Google" id="ProtNLM"/>
    </source>
</evidence>
<name>A0AAU8H684_9BACT</name>
<protein>
    <recommendedName>
        <fullName evidence="2">UspA domain-containing protein</fullName>
    </recommendedName>
</protein>
<sequence>MDEIFQYTKELAKIMNKDITMLLIHPKKRKFEDLMTAVTFAEASESNTAVELLQTNQNEIIQRNLKDLKEKYNQSGIKVDIVYTENTVYNAIDNFLRKNQHIEMVLLSPEITVNGELSARKLKNLIKHACCPVITMTKK</sequence>
<accession>A0AAU8H684</accession>
<reference evidence="1" key="1">
    <citation type="submission" date="2024-01" db="EMBL/GenBank/DDBJ databases">
        <title>The first autotrophic representatives of the genus Thermodesulfovibrio.</title>
        <authorList>
            <person name="Maltseva A.I."/>
            <person name="Elcheninov A.G."/>
            <person name="Kublanov I.V."/>
            <person name="Lebedinsky A.V."/>
            <person name="Frolov E.N."/>
        </authorList>
    </citation>
    <scope>NUCLEOTIDE SEQUENCE</scope>
    <source>
        <strain evidence="1">3462-1</strain>
    </source>
</reference>
<evidence type="ECO:0000313" key="1">
    <source>
        <dbReference type="EMBL" id="XCH49282.1"/>
    </source>
</evidence>
<dbReference type="RefSeq" id="WP_353686911.1">
    <property type="nucleotide sequence ID" value="NZ_CP144374.1"/>
</dbReference>
<gene>
    <name evidence="1" type="ORF">V4D31_03745</name>
</gene>
<dbReference type="AlphaFoldDB" id="A0AAU8H684"/>
<dbReference type="KEGG" id="tob:V4D31_03745"/>
<dbReference type="InterPro" id="IPR014729">
    <property type="entry name" value="Rossmann-like_a/b/a_fold"/>
</dbReference>